<evidence type="ECO:0000313" key="5">
    <source>
        <dbReference type="Proteomes" id="UP000003340"/>
    </source>
</evidence>
<dbReference type="AlphaFoldDB" id="C0EGV5"/>
<protein>
    <recommendedName>
        <fullName evidence="3">Glycosyl hydrolase-like 10 domain-containing protein</fullName>
    </recommendedName>
</protein>
<evidence type="ECO:0000256" key="2">
    <source>
        <dbReference type="SAM" id="MobiDB-lite"/>
    </source>
</evidence>
<dbReference type="PANTHER" id="PTHR43405:SF1">
    <property type="entry name" value="GLYCOSYL HYDROLASE DIGH"/>
    <property type="match status" value="1"/>
</dbReference>
<organism evidence="4 5">
    <name type="scientific">[Clostridium] methylpentosum DSM 5476</name>
    <dbReference type="NCBI Taxonomy" id="537013"/>
    <lineage>
        <taxon>Bacteria</taxon>
        <taxon>Bacillati</taxon>
        <taxon>Bacillota</taxon>
        <taxon>Clostridia</taxon>
        <taxon>Eubacteriales</taxon>
        <taxon>Oscillospiraceae</taxon>
        <taxon>Oscillospiraceae incertae sedis</taxon>
    </lineage>
</organism>
<dbReference type="STRING" id="537013.CLOSTMETH_03099"/>
<feature type="compositionally biased region" description="Low complexity" evidence="2">
    <location>
        <begin position="41"/>
        <end position="51"/>
    </location>
</feature>
<gene>
    <name evidence="4" type="ORF">CLOSTMETH_03099</name>
</gene>
<reference evidence="4 5" key="1">
    <citation type="submission" date="2009-01" db="EMBL/GenBank/DDBJ databases">
        <authorList>
            <person name="Fulton L."/>
            <person name="Clifton S."/>
            <person name="Fulton B."/>
            <person name="Xu J."/>
            <person name="Minx P."/>
            <person name="Pepin K.H."/>
            <person name="Johnson M."/>
            <person name="Bhonagiri V."/>
            <person name="Nash W.E."/>
            <person name="Mardis E.R."/>
            <person name="Wilson R.K."/>
        </authorList>
    </citation>
    <scope>NUCLEOTIDE SEQUENCE [LARGE SCALE GENOMIC DNA]</scope>
    <source>
        <strain evidence="4 5">DSM 5476</strain>
    </source>
</reference>
<evidence type="ECO:0000259" key="3">
    <source>
        <dbReference type="Pfam" id="PF02638"/>
    </source>
</evidence>
<dbReference type="EMBL" id="ACEC01000111">
    <property type="protein sequence ID" value="EEG29282.1"/>
    <property type="molecule type" value="Genomic_DNA"/>
</dbReference>
<feature type="domain" description="Glycosyl hydrolase-like 10" evidence="3">
    <location>
        <begin position="60"/>
        <end position="360"/>
    </location>
</feature>
<dbReference type="InterPro" id="IPR052177">
    <property type="entry name" value="Divisome_Glycosyl_Hydrolase"/>
</dbReference>
<feature type="region of interest" description="Disordered" evidence="2">
    <location>
        <begin position="21"/>
        <end position="56"/>
    </location>
</feature>
<keyword evidence="5" id="KW-1185">Reference proteome</keyword>
<dbReference type="HOGENOM" id="CLU_019247_0_0_9"/>
<evidence type="ECO:0000313" key="4">
    <source>
        <dbReference type="EMBL" id="EEG29282.1"/>
    </source>
</evidence>
<dbReference type="SUPFAM" id="SSF51445">
    <property type="entry name" value="(Trans)glycosidases"/>
    <property type="match status" value="1"/>
</dbReference>
<dbReference type="Gene3D" id="3.20.20.80">
    <property type="entry name" value="Glycosidases"/>
    <property type="match status" value="1"/>
</dbReference>
<accession>C0EGV5</accession>
<evidence type="ECO:0000256" key="1">
    <source>
        <dbReference type="ARBA" id="ARBA00022729"/>
    </source>
</evidence>
<proteinExistence type="predicted"/>
<dbReference type="InterPro" id="IPR017853">
    <property type="entry name" value="GH"/>
</dbReference>
<reference evidence="4 5" key="2">
    <citation type="submission" date="2009-02" db="EMBL/GenBank/DDBJ databases">
        <title>Draft genome sequence of Clostridium methylpentosum (DSM 5476).</title>
        <authorList>
            <person name="Sudarsanam P."/>
            <person name="Ley R."/>
            <person name="Guruge J."/>
            <person name="Turnbaugh P.J."/>
            <person name="Mahowald M."/>
            <person name="Liep D."/>
            <person name="Gordon J."/>
        </authorList>
    </citation>
    <scope>NUCLEOTIDE SEQUENCE [LARGE SCALE GENOMIC DNA]</scope>
    <source>
        <strain evidence="4 5">DSM 5476</strain>
    </source>
</reference>
<dbReference type="Pfam" id="PF02638">
    <property type="entry name" value="GHL10"/>
    <property type="match status" value="1"/>
</dbReference>
<dbReference type="Proteomes" id="UP000003340">
    <property type="component" value="Unassembled WGS sequence"/>
</dbReference>
<dbReference type="InterPro" id="IPR003790">
    <property type="entry name" value="GHL10"/>
</dbReference>
<sequence>MLALLLAAVVVCVFFLSQKPKGQAGDSGEFPPATGQTDFVSSEPSSSGGQESQKDPMEGMKAVWFSYLEWNTMFKGASEEQFQQKLGTVLDNLVSIGCNTVMMHVRAFGDAMYRSSVYPWSASVSGVLGKDPGYDPLSIIVEKAHAKGIAVHAWINPMRTMTAAEFDQIGDCALKQWYAGAQRYQYYMKDSSGHYILNPANPEVRKLISAGVTELVQNYDIDGVHIDDYFYPSGVDGLPENDAQYYQEAAPGTDIGSWRRDATTEMVREMHDAVKAVKPEIPFGASPQSSLTNDFDRLYIDIERWISEGLVDYLMPQIYFGFHNTSQPFDQTAAKWNELVGDKTALYVGLATYKVGLENDQHAGEGKTEWIDCFNGENNMLERQVEVLESLPNCKGYCLYSYQSIFNPDGSRNQTTEAEIDHLLEAEKKQ</sequence>
<dbReference type="PANTHER" id="PTHR43405">
    <property type="entry name" value="GLYCOSYL HYDROLASE DIGH"/>
    <property type="match status" value="1"/>
</dbReference>
<name>C0EGV5_9FIRM</name>
<comment type="caution">
    <text evidence="4">The sequence shown here is derived from an EMBL/GenBank/DDBJ whole genome shotgun (WGS) entry which is preliminary data.</text>
</comment>
<keyword evidence="1" id="KW-0732">Signal</keyword>
<dbReference type="eggNOG" id="COG1649">
    <property type="taxonomic scope" value="Bacteria"/>
</dbReference>